<dbReference type="PANTHER" id="PTHR33121">
    <property type="entry name" value="CYCLIC DI-GMP PHOSPHODIESTERASE PDEF"/>
    <property type="match status" value="1"/>
</dbReference>
<dbReference type="EMBL" id="AAVN02000002">
    <property type="protein sequence ID" value="EBA40062.1"/>
    <property type="molecule type" value="Genomic_DNA"/>
</dbReference>
<dbReference type="RefSeq" id="WP_006234519.1">
    <property type="nucleotide sequence ID" value="NZ_AAVN02000002.1"/>
</dbReference>
<dbReference type="Proteomes" id="UP000002979">
    <property type="component" value="Unassembled WGS sequence"/>
</dbReference>
<dbReference type="GO" id="GO:0071111">
    <property type="term" value="F:cyclic-guanylate-specific phosphodiesterase activity"/>
    <property type="evidence" value="ECO:0007669"/>
    <property type="project" value="InterPro"/>
</dbReference>
<reference evidence="3 5" key="3">
    <citation type="submission" date="2020-01" db="EMBL/GenBank/DDBJ databases">
        <title>Complete genome sequence of Collinsella aerofaciens JCM 10188(T).</title>
        <authorList>
            <person name="Tourlousse D.M."/>
            <person name="Sakamoto M."/>
            <person name="Miura T."/>
            <person name="Narita K."/>
            <person name="Ohashi A."/>
            <person name="Uchino Y."/>
            <person name="Yamazoe A."/>
            <person name="Kameyama K."/>
            <person name="Terauchi J."/>
            <person name="Ohkuma M."/>
            <person name="Kawasaki H."/>
            <person name="Sekiguchi Y."/>
        </authorList>
    </citation>
    <scope>NUCLEOTIDE SEQUENCE [LARGE SCALE GENOMIC DNA]</scope>
    <source>
        <strain evidence="3 5">JCM 10188</strain>
    </source>
</reference>
<dbReference type="InterPro" id="IPR035919">
    <property type="entry name" value="EAL_sf"/>
</dbReference>
<name>A4E846_COLAA</name>
<reference evidence="2 4" key="2">
    <citation type="submission" date="2007-04" db="EMBL/GenBank/DDBJ databases">
        <authorList>
            <person name="Fulton L."/>
            <person name="Clifton S."/>
            <person name="Fulton B."/>
            <person name="Xu J."/>
            <person name="Minx P."/>
            <person name="Mardis E.R."/>
            <person name="Wilson R.K."/>
        </authorList>
    </citation>
    <scope>NUCLEOTIDE SEQUENCE [LARGE SCALE GENOMIC DNA]</scope>
    <source>
        <strain evidence="2">ATCC 25986</strain>
        <strain evidence="4">ATCC 25986 / DSM 3979 / JCM 10188 / KCTC 3647 / NCTC 11838 / VPI 1003</strain>
    </source>
</reference>
<proteinExistence type="predicted"/>
<dbReference type="EMBL" id="CP048433">
    <property type="protein sequence ID" value="QIA34622.1"/>
    <property type="molecule type" value="Genomic_DNA"/>
</dbReference>
<dbReference type="SUPFAM" id="SSF141868">
    <property type="entry name" value="EAL domain-like"/>
    <property type="match status" value="1"/>
</dbReference>
<evidence type="ECO:0000313" key="4">
    <source>
        <dbReference type="Proteomes" id="UP000002979"/>
    </source>
</evidence>
<dbReference type="InterPro" id="IPR050706">
    <property type="entry name" value="Cyclic-di-GMP_PDE-like"/>
</dbReference>
<dbReference type="Proteomes" id="UP000464211">
    <property type="component" value="Chromosome"/>
</dbReference>
<accession>A4E846</accession>
<dbReference type="Pfam" id="PF00563">
    <property type="entry name" value="EAL"/>
    <property type="match status" value="1"/>
</dbReference>
<evidence type="ECO:0000313" key="5">
    <source>
        <dbReference type="Proteomes" id="UP000464211"/>
    </source>
</evidence>
<dbReference type="AlphaFoldDB" id="A4E846"/>
<gene>
    <name evidence="2" type="ORF">COLAER_00586</name>
    <name evidence="3" type="ORF">GXM19_10575</name>
</gene>
<dbReference type="PANTHER" id="PTHR33121:SF70">
    <property type="entry name" value="SIGNALING PROTEIN YKOW"/>
    <property type="match status" value="1"/>
</dbReference>
<dbReference type="Gene3D" id="3.20.20.450">
    <property type="entry name" value="EAL domain"/>
    <property type="match status" value="1"/>
</dbReference>
<evidence type="ECO:0000313" key="3">
    <source>
        <dbReference type="EMBL" id="QIA34622.1"/>
    </source>
</evidence>
<evidence type="ECO:0000313" key="2">
    <source>
        <dbReference type="EMBL" id="EBA40062.1"/>
    </source>
</evidence>
<organism evidence="2 4">
    <name type="scientific">Collinsella aerofaciens (strain ATCC 25986 / DSM 3979 / JCM 10188 / KCTC 3647 / NCTC 11838 / VPI 1003)</name>
    <dbReference type="NCBI Taxonomy" id="411903"/>
    <lineage>
        <taxon>Bacteria</taxon>
        <taxon>Bacillati</taxon>
        <taxon>Actinomycetota</taxon>
        <taxon>Coriobacteriia</taxon>
        <taxon>Coriobacteriales</taxon>
        <taxon>Coriobacteriaceae</taxon>
        <taxon>Collinsella</taxon>
    </lineage>
</organism>
<protein>
    <submittedName>
        <fullName evidence="3">EAL domain-containing protein</fullName>
    </submittedName>
</protein>
<feature type="domain" description="EAL" evidence="1">
    <location>
        <begin position="1"/>
        <end position="96"/>
    </location>
</feature>
<dbReference type="InterPro" id="IPR001633">
    <property type="entry name" value="EAL_dom"/>
</dbReference>
<reference evidence="2 4" key="1">
    <citation type="submission" date="2007-01" db="EMBL/GenBank/DDBJ databases">
        <title>Draft genome sequence of Collinsella aerofaciens (ATCC 25986).</title>
        <authorList>
            <person name="Sudarsanam P."/>
            <person name="Ley R."/>
            <person name="Guruge J."/>
            <person name="Turnbaugh P.J."/>
            <person name="Mahowald M."/>
            <person name="Liep D."/>
            <person name="Gordon J."/>
        </authorList>
    </citation>
    <scope>NUCLEOTIDE SEQUENCE [LARGE SCALE GENOMIC DNA]</scope>
    <source>
        <strain evidence="2">ATCC 25986</strain>
        <strain evidence="4">ATCC 25986 / DSM 3979 / JCM 10188 / KCTC 3647 / NCTC 11838 / VPI 1003</strain>
    </source>
</reference>
<sequence>MCTHIPALEESGFMVTLDKHIWQIAPVDGDQGRSTQIISSMLEMAQSLHLPVVVEGVETNEQANMLRQMGACHAQGFLYYRPMPAKDFEALLDGGNNN</sequence>
<dbReference type="PROSITE" id="PS50883">
    <property type="entry name" value="EAL"/>
    <property type="match status" value="1"/>
</dbReference>
<dbReference type="GeneID" id="92850861"/>
<evidence type="ECO:0000259" key="1">
    <source>
        <dbReference type="PROSITE" id="PS50883"/>
    </source>
</evidence>